<reference evidence="1 2" key="1">
    <citation type="journal article" date="2012" name="ISME J.">
        <title>Nitrification expanded: discovery, physiology and genomics of a nitrite-oxidizing bacterium from the phylum Chloroflexi.</title>
        <authorList>
            <person name="Sorokin D.Y."/>
            <person name="Lucker S."/>
            <person name="Vejmelkova D."/>
            <person name="Kostrikina N.A."/>
            <person name="Kleerebezem R."/>
            <person name="Rijpstra W.I."/>
            <person name="Damste J.S."/>
            <person name="Le Paslier D."/>
            <person name="Muyzer G."/>
            <person name="Wagner M."/>
            <person name="van Loosdrecht M.C."/>
            <person name="Daims H."/>
        </authorList>
    </citation>
    <scope>NUCLEOTIDE SEQUENCE [LARGE SCALE GENOMIC DNA]</scope>
    <source>
        <strain evidence="2">none</strain>
    </source>
</reference>
<dbReference type="Pfam" id="PF08734">
    <property type="entry name" value="GYD"/>
    <property type="match status" value="1"/>
</dbReference>
<evidence type="ECO:0008006" key="3">
    <source>
        <dbReference type="Google" id="ProtNLM"/>
    </source>
</evidence>
<proteinExistence type="predicted"/>
<dbReference type="InterPro" id="IPR014845">
    <property type="entry name" value="GYD/TTHA1554"/>
</dbReference>
<evidence type="ECO:0000313" key="1">
    <source>
        <dbReference type="EMBL" id="CCF85862.1"/>
    </source>
</evidence>
<dbReference type="RefSeq" id="WP_008481132.1">
    <property type="nucleotide sequence ID" value="NZ_CAGS01000554.1"/>
</dbReference>
<dbReference type="EMBL" id="CAGS01000554">
    <property type="protein sequence ID" value="CCF85862.1"/>
    <property type="molecule type" value="Genomic_DNA"/>
</dbReference>
<accession>I4EME9</accession>
<dbReference type="OrthoDB" id="165683at2"/>
<gene>
    <name evidence="1" type="ORF">NITHO_5980001</name>
</gene>
<comment type="caution">
    <text evidence="1">The sequence shown here is derived from an EMBL/GenBank/DDBJ whole genome shotgun (WGS) entry which is preliminary data.</text>
</comment>
<protein>
    <recommendedName>
        <fullName evidence="3">GYD family protein</fullName>
    </recommendedName>
</protein>
<organism evidence="1 2">
    <name type="scientific">Nitrolancea hollandica Lb</name>
    <dbReference type="NCBI Taxonomy" id="1129897"/>
    <lineage>
        <taxon>Bacteria</taxon>
        <taxon>Pseudomonadati</taxon>
        <taxon>Thermomicrobiota</taxon>
        <taxon>Thermomicrobia</taxon>
        <taxon>Sphaerobacterales</taxon>
        <taxon>Sphaerobacterineae</taxon>
        <taxon>Sphaerobacteraceae</taxon>
        <taxon>Nitrolancea</taxon>
    </lineage>
</organism>
<dbReference type="Proteomes" id="UP000004221">
    <property type="component" value="Unassembled WGS sequence"/>
</dbReference>
<name>I4EME9_9BACT</name>
<keyword evidence="2" id="KW-1185">Reference proteome</keyword>
<dbReference type="AlphaFoldDB" id="I4EME9"/>
<sequence length="110" mass="12053">MPLYLFQFAYTPDAWRTFVQNPEERGQAATALIEHLGGRPIGFYQCFGEYDGVALFEASDDTIAGAVAIAVFGLGSLQTMKTTKLFTMGESMEMLRKVGTITDQGNAWGD</sequence>
<evidence type="ECO:0000313" key="2">
    <source>
        <dbReference type="Proteomes" id="UP000004221"/>
    </source>
</evidence>